<keyword evidence="3" id="KW-1185">Reference proteome</keyword>
<keyword evidence="1" id="KW-0472">Membrane</keyword>
<evidence type="ECO:0000313" key="3">
    <source>
        <dbReference type="Proteomes" id="UP000031364"/>
    </source>
</evidence>
<keyword evidence="1" id="KW-1133">Transmembrane helix</keyword>
<feature type="transmembrane region" description="Helical" evidence="1">
    <location>
        <begin position="87"/>
        <end position="107"/>
    </location>
</feature>
<keyword evidence="1" id="KW-0812">Transmembrane</keyword>
<gene>
    <name evidence="2" type="ORF">FG87_02405</name>
</gene>
<organism evidence="2 3">
    <name type="scientific">Nocardia vulneris</name>
    <dbReference type="NCBI Taxonomy" id="1141657"/>
    <lineage>
        <taxon>Bacteria</taxon>
        <taxon>Bacillati</taxon>
        <taxon>Actinomycetota</taxon>
        <taxon>Actinomycetes</taxon>
        <taxon>Mycobacteriales</taxon>
        <taxon>Nocardiaceae</taxon>
        <taxon>Nocardia</taxon>
    </lineage>
</organism>
<dbReference type="EMBL" id="JNFP01000002">
    <property type="protein sequence ID" value="KIA66454.1"/>
    <property type="molecule type" value="Genomic_DNA"/>
</dbReference>
<dbReference type="Proteomes" id="UP000031364">
    <property type="component" value="Unassembled WGS sequence"/>
</dbReference>
<evidence type="ECO:0000313" key="2">
    <source>
        <dbReference type="EMBL" id="KIA66454.1"/>
    </source>
</evidence>
<protein>
    <submittedName>
        <fullName evidence="2">Uncharacterized protein</fullName>
    </submittedName>
</protein>
<feature type="transmembrane region" description="Helical" evidence="1">
    <location>
        <begin position="59"/>
        <end position="81"/>
    </location>
</feature>
<name>A0ABR4ZNF9_9NOCA</name>
<comment type="caution">
    <text evidence="2">The sequence shown here is derived from an EMBL/GenBank/DDBJ whole genome shotgun (WGS) entry which is preliminary data.</text>
</comment>
<feature type="transmembrane region" description="Helical" evidence="1">
    <location>
        <begin position="20"/>
        <end position="39"/>
    </location>
</feature>
<sequence length="108" mass="11003">MVQQDGVMTVAPDGEDLATAPGGAVLAGTVLGVAILLCVRLERVPFGGALTGPDQLVGIVLGGGLLGVCLLVWAIKTLYVVGRQRQWSWRIIAVPVVVFAGLAAGLVA</sequence>
<evidence type="ECO:0000256" key="1">
    <source>
        <dbReference type="SAM" id="Phobius"/>
    </source>
</evidence>
<proteinExistence type="predicted"/>
<reference evidence="2 3" key="1">
    <citation type="journal article" date="2014" name="Int. J. Syst. Evol. Microbiol.">
        <title>Nocardia vulneris sp. nov., isolated from wounds of human patients in North America.</title>
        <authorList>
            <person name="Lasker B.A."/>
            <person name="Bell M."/>
            <person name="Klenk H.P."/>
            <person name="Sproer C."/>
            <person name="Schumann C."/>
            <person name="Schumann P."/>
            <person name="Brown J.M."/>
        </authorList>
    </citation>
    <scope>NUCLEOTIDE SEQUENCE [LARGE SCALE GENOMIC DNA]</scope>
    <source>
        <strain evidence="2 3">W9851</strain>
    </source>
</reference>
<accession>A0ABR4ZNF9</accession>